<dbReference type="EMBL" id="LATX01001791">
    <property type="protein sequence ID" value="KTB37988.1"/>
    <property type="molecule type" value="Genomic_DNA"/>
</dbReference>
<dbReference type="eggNOG" id="ENOG502SRTK">
    <property type="taxonomic scope" value="Eukaryota"/>
</dbReference>
<dbReference type="PANTHER" id="PTHR21310:SF39">
    <property type="entry name" value="AMINOGLYCOSIDE PHOSPHOTRANSFERASE DOMAIN-CONTAINING PROTEIN"/>
    <property type="match status" value="1"/>
</dbReference>
<evidence type="ECO:0000313" key="3">
    <source>
        <dbReference type="Proteomes" id="UP000054988"/>
    </source>
</evidence>
<dbReference type="SUPFAM" id="SSF56112">
    <property type="entry name" value="Protein kinase-like (PK-like)"/>
    <property type="match status" value="1"/>
</dbReference>
<dbReference type="InterPro" id="IPR051678">
    <property type="entry name" value="AGP_Transferase"/>
</dbReference>
<feature type="domain" description="Aminoglycoside phosphotransferase" evidence="1">
    <location>
        <begin position="76"/>
        <end position="283"/>
    </location>
</feature>
<dbReference type="Proteomes" id="UP000054988">
    <property type="component" value="Unassembled WGS sequence"/>
</dbReference>
<evidence type="ECO:0000313" key="2">
    <source>
        <dbReference type="EMBL" id="KTB37988.1"/>
    </source>
</evidence>
<reference evidence="2 3" key="1">
    <citation type="submission" date="2015-12" db="EMBL/GenBank/DDBJ databases">
        <title>Draft genome sequence of Moniliophthora roreri, the causal agent of frosty pod rot of cacao.</title>
        <authorList>
            <person name="Aime M.C."/>
            <person name="Diaz-Valderrama J.R."/>
            <person name="Kijpornyongpan T."/>
            <person name="Phillips-Mora W."/>
        </authorList>
    </citation>
    <scope>NUCLEOTIDE SEQUENCE [LARGE SCALE GENOMIC DNA]</scope>
    <source>
        <strain evidence="2 3">MCA 2952</strain>
    </source>
</reference>
<accession>A0A0W0FP10</accession>
<dbReference type="Pfam" id="PF01636">
    <property type="entry name" value="APH"/>
    <property type="match status" value="1"/>
</dbReference>
<name>A0A0W0FP10_MONRR</name>
<comment type="caution">
    <text evidence="2">The sequence shown here is derived from an EMBL/GenBank/DDBJ whole genome shotgun (WGS) entry which is preliminary data.</text>
</comment>
<protein>
    <recommendedName>
        <fullName evidence="1">Aminoglycoside phosphotransferase domain-containing protein</fullName>
    </recommendedName>
</protein>
<proteinExistence type="predicted"/>
<dbReference type="PANTHER" id="PTHR21310">
    <property type="entry name" value="AMINOGLYCOSIDE PHOSPHOTRANSFERASE-RELATED-RELATED"/>
    <property type="match status" value="1"/>
</dbReference>
<gene>
    <name evidence="2" type="ORF">WG66_9438</name>
</gene>
<dbReference type="Gene3D" id="3.90.1200.10">
    <property type="match status" value="1"/>
</dbReference>
<sequence length="334" mass="38457">MVLMEWLKDLALTGIYTMLGRIADMADDLVGWVVADARPDTDYKGSVIDEWSDKQIIGRGNETGHENNLLKITDTTYLLASHTILKAEPIYPDEPASTEAAALALVFKKTTIPVPRLRRTIHVDSPTCIIAMDFVEGKVLSEAWPNLTIMEKIRVACALRRYIRQLRRKLQGTKDTPPGPATTILKACEAPSFFGSRIDTRGPFKTAKDLSSFLSRVYDHAMKIQKVPPEHPWHKERQISTLVFCHMDLVPRNIILGNDGWVWIIDWGFSGYYPAWFEYVAMVEQAANDRERDCDFQYWEKLIPFICGPYFSEHKWYWRMVCGFDYKLKSYYDG</sequence>
<dbReference type="InterPro" id="IPR011009">
    <property type="entry name" value="Kinase-like_dom_sf"/>
</dbReference>
<dbReference type="AlphaFoldDB" id="A0A0W0FP10"/>
<evidence type="ECO:0000259" key="1">
    <source>
        <dbReference type="Pfam" id="PF01636"/>
    </source>
</evidence>
<organism evidence="2 3">
    <name type="scientific">Moniliophthora roreri</name>
    <name type="common">Frosty pod rot fungus</name>
    <name type="synonym">Monilia roreri</name>
    <dbReference type="NCBI Taxonomy" id="221103"/>
    <lineage>
        <taxon>Eukaryota</taxon>
        <taxon>Fungi</taxon>
        <taxon>Dikarya</taxon>
        <taxon>Basidiomycota</taxon>
        <taxon>Agaricomycotina</taxon>
        <taxon>Agaricomycetes</taxon>
        <taxon>Agaricomycetidae</taxon>
        <taxon>Agaricales</taxon>
        <taxon>Marasmiineae</taxon>
        <taxon>Marasmiaceae</taxon>
        <taxon>Moniliophthora</taxon>
    </lineage>
</organism>
<dbReference type="InterPro" id="IPR002575">
    <property type="entry name" value="Aminoglycoside_PTrfase"/>
</dbReference>